<sequence length="76" mass="8935">MGGDLKKIETVGRYMIEIRKAAGMDLDNGKVEFVWSSEEINARSHEYWPRVMDIARKYTVNRMTRSLAYYDAYCAY</sequence>
<evidence type="ECO:0000256" key="2">
    <source>
        <dbReference type="ARBA" id="ARBA00033323"/>
    </source>
</evidence>
<comment type="catalytic activity">
    <reaction evidence="3">
        <text>tRNA(Tyr) + L-tyrosine + ATP = L-tyrosyl-tRNA(Tyr) + AMP + diphosphate + H(+)</text>
        <dbReference type="Rhea" id="RHEA:10220"/>
        <dbReference type="Rhea" id="RHEA-COMP:9706"/>
        <dbReference type="Rhea" id="RHEA-COMP:9707"/>
        <dbReference type="ChEBI" id="CHEBI:15378"/>
        <dbReference type="ChEBI" id="CHEBI:30616"/>
        <dbReference type="ChEBI" id="CHEBI:33019"/>
        <dbReference type="ChEBI" id="CHEBI:58315"/>
        <dbReference type="ChEBI" id="CHEBI:78442"/>
        <dbReference type="ChEBI" id="CHEBI:78536"/>
        <dbReference type="ChEBI" id="CHEBI:456215"/>
        <dbReference type="EC" id="6.1.1.1"/>
    </reaction>
</comment>
<dbReference type="GO" id="GO:0004831">
    <property type="term" value="F:tyrosine-tRNA ligase activity"/>
    <property type="evidence" value="ECO:0007669"/>
    <property type="project" value="UniProtKB-EC"/>
</dbReference>
<dbReference type="EMBL" id="JAJFAZ020000005">
    <property type="protein sequence ID" value="KAI5327540.1"/>
    <property type="molecule type" value="Genomic_DNA"/>
</dbReference>
<evidence type="ECO:0000256" key="3">
    <source>
        <dbReference type="ARBA" id="ARBA00048248"/>
    </source>
</evidence>
<dbReference type="PANTHER" id="PTHR46264">
    <property type="entry name" value="TYROSINE-TRNA LIGASE"/>
    <property type="match status" value="1"/>
</dbReference>
<dbReference type="AlphaFoldDB" id="A0AAD4VLX0"/>
<evidence type="ECO:0000313" key="4">
    <source>
        <dbReference type="EMBL" id="KAI5327540.1"/>
    </source>
</evidence>
<keyword evidence="5" id="KW-1185">Reference proteome</keyword>
<dbReference type="GO" id="GO:0005737">
    <property type="term" value="C:cytoplasm"/>
    <property type="evidence" value="ECO:0007669"/>
    <property type="project" value="TreeGrafter"/>
</dbReference>
<gene>
    <name evidence="4" type="ORF">L3X38_026936</name>
</gene>
<dbReference type="Proteomes" id="UP001054821">
    <property type="component" value="Chromosome 5"/>
</dbReference>
<reference evidence="4 5" key="1">
    <citation type="journal article" date="2022" name="G3 (Bethesda)">
        <title>Whole-genome sequence and methylome profiling of the almond [Prunus dulcis (Mill.) D.A. Webb] cultivar 'Nonpareil'.</title>
        <authorList>
            <person name="D'Amico-Willman K.M."/>
            <person name="Ouma W.Z."/>
            <person name="Meulia T."/>
            <person name="Sideli G.M."/>
            <person name="Gradziel T.M."/>
            <person name="Fresnedo-Ramirez J."/>
        </authorList>
    </citation>
    <scope>NUCLEOTIDE SEQUENCE [LARGE SCALE GENOMIC DNA]</scope>
    <source>
        <strain evidence="4">Clone GOH B32 T37-40</strain>
    </source>
</reference>
<dbReference type="InterPro" id="IPR050489">
    <property type="entry name" value="Tyr-tRNA_synthase"/>
</dbReference>
<dbReference type="Gene3D" id="3.40.50.620">
    <property type="entry name" value="HUPs"/>
    <property type="match status" value="1"/>
</dbReference>
<evidence type="ECO:0000313" key="5">
    <source>
        <dbReference type="Proteomes" id="UP001054821"/>
    </source>
</evidence>
<dbReference type="InterPro" id="IPR014729">
    <property type="entry name" value="Rossmann-like_a/b/a_fold"/>
</dbReference>
<accession>A0AAD4VLX0</accession>
<comment type="caution">
    <text evidence="4">The sequence shown here is derived from an EMBL/GenBank/DDBJ whole genome shotgun (WGS) entry which is preliminary data.</text>
</comment>
<proteinExistence type="predicted"/>
<dbReference type="SUPFAM" id="SSF52374">
    <property type="entry name" value="Nucleotidylyl transferase"/>
    <property type="match status" value="1"/>
</dbReference>
<dbReference type="GO" id="GO:0006437">
    <property type="term" value="P:tyrosyl-tRNA aminoacylation"/>
    <property type="evidence" value="ECO:0007669"/>
    <property type="project" value="TreeGrafter"/>
</dbReference>
<protein>
    <recommendedName>
        <fullName evidence="1">tyrosine--tRNA ligase</fullName>
        <ecNumber evidence="1">6.1.1.1</ecNumber>
    </recommendedName>
    <alternativeName>
        <fullName evidence="2">Tyrosyl-tRNA synthetase</fullName>
    </alternativeName>
</protein>
<dbReference type="PANTHER" id="PTHR46264:SF4">
    <property type="entry name" value="TYROSINE--TRNA LIGASE, CYTOPLASMIC"/>
    <property type="match status" value="1"/>
</dbReference>
<organism evidence="4 5">
    <name type="scientific">Prunus dulcis</name>
    <name type="common">Almond</name>
    <name type="synonym">Amygdalus dulcis</name>
    <dbReference type="NCBI Taxonomy" id="3755"/>
    <lineage>
        <taxon>Eukaryota</taxon>
        <taxon>Viridiplantae</taxon>
        <taxon>Streptophyta</taxon>
        <taxon>Embryophyta</taxon>
        <taxon>Tracheophyta</taxon>
        <taxon>Spermatophyta</taxon>
        <taxon>Magnoliopsida</taxon>
        <taxon>eudicotyledons</taxon>
        <taxon>Gunneridae</taxon>
        <taxon>Pentapetalae</taxon>
        <taxon>rosids</taxon>
        <taxon>fabids</taxon>
        <taxon>Rosales</taxon>
        <taxon>Rosaceae</taxon>
        <taxon>Amygdaloideae</taxon>
        <taxon>Amygdaleae</taxon>
        <taxon>Prunus</taxon>
    </lineage>
</organism>
<name>A0AAD4VLX0_PRUDU</name>
<dbReference type="EC" id="6.1.1.1" evidence="1"/>
<evidence type="ECO:0000256" key="1">
    <source>
        <dbReference type="ARBA" id="ARBA00013160"/>
    </source>
</evidence>